<evidence type="ECO:0000313" key="3">
    <source>
        <dbReference type="Proteomes" id="UP000095746"/>
    </source>
</evidence>
<feature type="compositionally biased region" description="Polar residues" evidence="1">
    <location>
        <begin position="42"/>
        <end position="54"/>
    </location>
</feature>
<proteinExistence type="predicted"/>
<protein>
    <submittedName>
        <fullName evidence="2">Uncharacterized protein</fullName>
    </submittedName>
</protein>
<accession>A0A174IHF9</accession>
<organism evidence="2 3">
    <name type="scientific">Flavonifractor plautii</name>
    <name type="common">Fusobacterium plautii</name>
    <dbReference type="NCBI Taxonomy" id="292800"/>
    <lineage>
        <taxon>Bacteria</taxon>
        <taxon>Bacillati</taxon>
        <taxon>Bacillota</taxon>
        <taxon>Clostridia</taxon>
        <taxon>Eubacteriales</taxon>
        <taxon>Oscillospiraceae</taxon>
        <taxon>Flavonifractor</taxon>
    </lineage>
</organism>
<sequence length="63" mass="7011">MTKQIIYVLAKNVNNKTKYFQGFYTRSPVGKYSATKSTCSTVNTRPRRYSSSPASVGKVKASL</sequence>
<reference evidence="2 3" key="1">
    <citation type="submission" date="2015-09" db="EMBL/GenBank/DDBJ databases">
        <authorList>
            <consortium name="Pathogen Informatics"/>
        </authorList>
    </citation>
    <scope>NUCLEOTIDE SEQUENCE [LARGE SCALE GENOMIC DNA]</scope>
    <source>
        <strain evidence="2 3">2789STDY5608854</strain>
    </source>
</reference>
<gene>
    <name evidence="2" type="ORF">ERS852411_02260</name>
</gene>
<feature type="region of interest" description="Disordered" evidence="1">
    <location>
        <begin position="42"/>
        <end position="63"/>
    </location>
</feature>
<evidence type="ECO:0000256" key="1">
    <source>
        <dbReference type="SAM" id="MobiDB-lite"/>
    </source>
</evidence>
<dbReference type="EMBL" id="CYZT01000185">
    <property type="protein sequence ID" value="CUO84379.1"/>
    <property type="molecule type" value="Genomic_DNA"/>
</dbReference>
<name>A0A174IHF9_FLAPL</name>
<evidence type="ECO:0000313" key="2">
    <source>
        <dbReference type="EMBL" id="CUO84379.1"/>
    </source>
</evidence>
<dbReference type="AlphaFoldDB" id="A0A174IHF9"/>
<dbReference type="Proteomes" id="UP000095746">
    <property type="component" value="Unassembled WGS sequence"/>
</dbReference>